<evidence type="ECO:0000313" key="2">
    <source>
        <dbReference type="Proteomes" id="UP000468591"/>
    </source>
</evidence>
<dbReference type="RefSeq" id="WP_164354451.1">
    <property type="nucleotide sequence ID" value="NZ_JAABNT010000008.1"/>
</dbReference>
<dbReference type="Pfam" id="PF06841">
    <property type="entry name" value="Phage_T4_gp19"/>
    <property type="match status" value="1"/>
</dbReference>
<name>A0A6P0CDV4_9RHOB</name>
<dbReference type="InterPro" id="IPR010667">
    <property type="entry name" value="Phage_T4_Gp19"/>
</dbReference>
<protein>
    <submittedName>
        <fullName evidence="1">Phage tail protein</fullName>
    </submittedName>
</protein>
<evidence type="ECO:0000313" key="1">
    <source>
        <dbReference type="EMBL" id="NEK23530.1"/>
    </source>
</evidence>
<gene>
    <name evidence="1" type="ORF">GV827_14075</name>
</gene>
<dbReference type="NCBIfam" id="TIGR02241">
    <property type="entry name" value="conserved hypothetical phage tail region protein"/>
    <property type="match status" value="1"/>
</dbReference>
<reference evidence="1 2" key="1">
    <citation type="submission" date="2020-01" db="EMBL/GenBank/DDBJ databases">
        <title>Sulfitobacter sediminilitoris sp. nov., isolated from a tidal flat.</title>
        <authorList>
            <person name="Park S."/>
            <person name="Yoon J.-H."/>
        </authorList>
    </citation>
    <scope>NUCLEOTIDE SEQUENCE [LARGE SCALE GENOMIC DNA]</scope>
    <source>
        <strain evidence="1 2">JBTF-M27</strain>
    </source>
</reference>
<dbReference type="AlphaFoldDB" id="A0A6P0CDV4"/>
<dbReference type="GO" id="GO:0005198">
    <property type="term" value="F:structural molecule activity"/>
    <property type="evidence" value="ECO:0007669"/>
    <property type="project" value="InterPro"/>
</dbReference>
<accession>A0A6P0CDV4</accession>
<dbReference type="InterPro" id="IPR011747">
    <property type="entry name" value="CHP02241"/>
</dbReference>
<sequence length="176" mass="20145">MSQLNVRGQRVIPYAGHKFRVKEIGGDYFFAVNKISALSRTIEVMEYREGGDPSLMRKSPGQAKYEPITMERGVTNNVEFEQWANKVWNWGEGRGAELSLADFRKQLYLEIYNEAGQLVLGYRIFECWVSEFRAFPDLDAGSSAFAIQTIKLENEGWERDYEVAVPDEPSFAEPAE</sequence>
<dbReference type="PANTHER" id="PTHR38009">
    <property type="entry name" value="CONSERVED HYPOTHETICAL PHAGE TAIL PROTEIN"/>
    <property type="match status" value="1"/>
</dbReference>
<proteinExistence type="predicted"/>
<dbReference type="PANTHER" id="PTHR38009:SF1">
    <property type="entry name" value="CONSERVED HYPOTHETICAL PHAGE TAIL PROTEIN"/>
    <property type="match status" value="1"/>
</dbReference>
<dbReference type="EMBL" id="JAABNT010000008">
    <property type="protein sequence ID" value="NEK23530.1"/>
    <property type="molecule type" value="Genomic_DNA"/>
</dbReference>
<organism evidence="1 2">
    <name type="scientific">Sulfitobacter sediminilitoris</name>
    <dbReference type="NCBI Taxonomy" id="2698830"/>
    <lineage>
        <taxon>Bacteria</taxon>
        <taxon>Pseudomonadati</taxon>
        <taxon>Pseudomonadota</taxon>
        <taxon>Alphaproteobacteria</taxon>
        <taxon>Rhodobacterales</taxon>
        <taxon>Roseobacteraceae</taxon>
        <taxon>Sulfitobacter</taxon>
    </lineage>
</organism>
<comment type="caution">
    <text evidence="1">The sequence shown here is derived from an EMBL/GenBank/DDBJ whole genome shotgun (WGS) entry which is preliminary data.</text>
</comment>
<keyword evidence="2" id="KW-1185">Reference proteome</keyword>
<dbReference type="Proteomes" id="UP000468591">
    <property type="component" value="Unassembled WGS sequence"/>
</dbReference>